<feature type="transmembrane region" description="Helical" evidence="6">
    <location>
        <begin position="205"/>
        <end position="223"/>
    </location>
</feature>
<keyword evidence="2" id="KW-0808">Transferase</keyword>
<evidence type="ECO:0000256" key="1">
    <source>
        <dbReference type="ARBA" id="ARBA00004141"/>
    </source>
</evidence>
<sequence length="351" mass="38198">MIIDVVKVFAPALFSFFIGIAITPILTHYQYKYQLWKKKSVGFALDGKPATISGAIHRDEIKKTPRMGGIVVWGSVLITSLFALLLATVFPDFVTEKINFVSRGQTWLPLFTLIFGSLVGLVDDILVVSNRGGYVGGGLTLKTRIGLVLLIGFMGASWFYYKLGVSTVNIPFLGDFDFGLLFIPFFMIVMLALFSGGVIDGIDGLSGGIMASIFGAYAGIAFFQNQIDLATFCSVVVGAILAFLWFNIPPARFYMSETGMLGLTTSLSVVAFLTNSVMVLPIIAFPLFVASGSVIIQTLSKKLRGGKKIFLVAPVHHHFEALGWPSYKVTMRFWIISVITALIGMIIAVIS</sequence>
<feature type="transmembrane region" description="Helical" evidence="6">
    <location>
        <begin position="110"/>
        <end position="129"/>
    </location>
</feature>
<accession>A0A1G2CTL5</accession>
<evidence type="ECO:0000256" key="2">
    <source>
        <dbReference type="ARBA" id="ARBA00022679"/>
    </source>
</evidence>
<dbReference type="PANTHER" id="PTHR22926">
    <property type="entry name" value="PHOSPHO-N-ACETYLMURAMOYL-PENTAPEPTIDE-TRANSFERASE"/>
    <property type="match status" value="1"/>
</dbReference>
<evidence type="ECO:0000313" key="7">
    <source>
        <dbReference type="EMBL" id="OGZ03788.1"/>
    </source>
</evidence>
<organism evidence="7 8">
    <name type="scientific">Candidatus Lloydbacteria bacterium RIFCSPHIGHO2_01_FULL_41_20</name>
    <dbReference type="NCBI Taxonomy" id="1798657"/>
    <lineage>
        <taxon>Bacteria</taxon>
        <taxon>Candidatus Lloydiibacteriota</taxon>
    </lineage>
</organism>
<dbReference type="GO" id="GO:0071555">
    <property type="term" value="P:cell wall organization"/>
    <property type="evidence" value="ECO:0007669"/>
    <property type="project" value="TreeGrafter"/>
</dbReference>
<feature type="transmembrane region" description="Helical" evidence="6">
    <location>
        <begin position="229"/>
        <end position="246"/>
    </location>
</feature>
<dbReference type="GO" id="GO:0044038">
    <property type="term" value="P:cell wall macromolecule biosynthetic process"/>
    <property type="evidence" value="ECO:0007669"/>
    <property type="project" value="TreeGrafter"/>
</dbReference>
<dbReference type="InterPro" id="IPR000715">
    <property type="entry name" value="Glycosyl_transferase_4"/>
</dbReference>
<feature type="transmembrane region" description="Helical" evidence="6">
    <location>
        <begin position="70"/>
        <end position="90"/>
    </location>
</feature>
<evidence type="ECO:0000256" key="6">
    <source>
        <dbReference type="SAM" id="Phobius"/>
    </source>
</evidence>
<keyword evidence="4 6" id="KW-1133">Transmembrane helix</keyword>
<dbReference type="EMBL" id="MHLH01000015">
    <property type="protein sequence ID" value="OGZ03788.1"/>
    <property type="molecule type" value="Genomic_DNA"/>
</dbReference>
<reference evidence="7 8" key="1">
    <citation type="journal article" date="2016" name="Nat. Commun.">
        <title>Thousands of microbial genomes shed light on interconnected biogeochemical processes in an aquifer system.</title>
        <authorList>
            <person name="Anantharaman K."/>
            <person name="Brown C.T."/>
            <person name="Hug L.A."/>
            <person name="Sharon I."/>
            <person name="Castelle C.J."/>
            <person name="Probst A.J."/>
            <person name="Thomas B.C."/>
            <person name="Singh A."/>
            <person name="Wilkins M.J."/>
            <person name="Karaoz U."/>
            <person name="Brodie E.L."/>
            <person name="Williams K.H."/>
            <person name="Hubbard S.S."/>
            <person name="Banfield J.F."/>
        </authorList>
    </citation>
    <scope>NUCLEOTIDE SEQUENCE [LARGE SCALE GENOMIC DNA]</scope>
</reference>
<dbReference type="GO" id="GO:0016780">
    <property type="term" value="F:phosphotransferase activity, for other substituted phosphate groups"/>
    <property type="evidence" value="ECO:0007669"/>
    <property type="project" value="InterPro"/>
</dbReference>
<feature type="transmembrane region" description="Helical" evidence="6">
    <location>
        <begin position="181"/>
        <end position="198"/>
    </location>
</feature>
<evidence type="ECO:0000256" key="3">
    <source>
        <dbReference type="ARBA" id="ARBA00022692"/>
    </source>
</evidence>
<dbReference type="Pfam" id="PF00953">
    <property type="entry name" value="Glycos_transf_4"/>
    <property type="match status" value="1"/>
</dbReference>
<dbReference type="GO" id="GO:0005886">
    <property type="term" value="C:plasma membrane"/>
    <property type="evidence" value="ECO:0007669"/>
    <property type="project" value="TreeGrafter"/>
</dbReference>
<evidence type="ECO:0008006" key="9">
    <source>
        <dbReference type="Google" id="ProtNLM"/>
    </source>
</evidence>
<evidence type="ECO:0000313" key="8">
    <source>
        <dbReference type="Proteomes" id="UP000178841"/>
    </source>
</evidence>
<comment type="subcellular location">
    <subcellularLocation>
        <location evidence="1">Membrane</location>
        <topology evidence="1">Multi-pass membrane protein</topology>
    </subcellularLocation>
</comment>
<evidence type="ECO:0000256" key="5">
    <source>
        <dbReference type="ARBA" id="ARBA00023136"/>
    </source>
</evidence>
<protein>
    <recommendedName>
        <fullName evidence="9">Phospho-N-acetylmuramoyl-pentapeptide-transferase</fullName>
    </recommendedName>
</protein>
<dbReference type="PANTHER" id="PTHR22926:SF5">
    <property type="entry name" value="PHOSPHO-N-ACETYLMURAMOYL-PENTAPEPTIDE-TRANSFERASE HOMOLOG"/>
    <property type="match status" value="1"/>
</dbReference>
<evidence type="ECO:0000256" key="4">
    <source>
        <dbReference type="ARBA" id="ARBA00022989"/>
    </source>
</evidence>
<feature type="transmembrane region" description="Helical" evidence="6">
    <location>
        <begin position="333"/>
        <end position="350"/>
    </location>
</feature>
<feature type="transmembrane region" description="Helical" evidence="6">
    <location>
        <begin position="141"/>
        <end position="161"/>
    </location>
</feature>
<dbReference type="AlphaFoldDB" id="A0A1G2CTL5"/>
<name>A0A1G2CTL5_9BACT</name>
<feature type="transmembrane region" description="Helical" evidence="6">
    <location>
        <begin position="12"/>
        <end position="31"/>
    </location>
</feature>
<proteinExistence type="predicted"/>
<dbReference type="STRING" id="1798657.A2648_02430"/>
<keyword evidence="5 6" id="KW-0472">Membrane</keyword>
<gene>
    <name evidence="7" type="ORF">A2648_02430</name>
</gene>
<keyword evidence="3 6" id="KW-0812">Transmembrane</keyword>
<comment type="caution">
    <text evidence="7">The sequence shown here is derived from an EMBL/GenBank/DDBJ whole genome shotgun (WGS) entry which is preliminary data.</text>
</comment>
<dbReference type="Proteomes" id="UP000178841">
    <property type="component" value="Unassembled WGS sequence"/>
</dbReference>